<evidence type="ECO:0000313" key="1">
    <source>
        <dbReference type="EMBL" id="WFD09039.1"/>
    </source>
</evidence>
<organism evidence="1 2">
    <name type="scientific">Tepidibacter hydrothermalis</name>
    <dbReference type="NCBI Taxonomy" id="3036126"/>
    <lineage>
        <taxon>Bacteria</taxon>
        <taxon>Bacillati</taxon>
        <taxon>Bacillota</taxon>
        <taxon>Clostridia</taxon>
        <taxon>Peptostreptococcales</taxon>
        <taxon>Peptostreptococcaceae</taxon>
        <taxon>Tepidibacter</taxon>
    </lineage>
</organism>
<evidence type="ECO:0000313" key="2">
    <source>
        <dbReference type="Proteomes" id="UP001222800"/>
    </source>
</evidence>
<name>A0ABY8E866_9FIRM</name>
<dbReference type="EMBL" id="CP120733">
    <property type="protein sequence ID" value="WFD09039.1"/>
    <property type="molecule type" value="Genomic_DNA"/>
</dbReference>
<gene>
    <name evidence="1" type="ORF">P4S50_11645</name>
</gene>
<dbReference type="Proteomes" id="UP001222800">
    <property type="component" value="Chromosome"/>
</dbReference>
<proteinExistence type="predicted"/>
<keyword evidence="2" id="KW-1185">Reference proteome</keyword>
<reference evidence="1 2" key="1">
    <citation type="submission" date="2023-03" db="EMBL/GenBank/DDBJ databases">
        <title>Complete genome sequence of Tepidibacter sp. SWIR-1, isolated from a deep-sea hydrothermal vent.</title>
        <authorList>
            <person name="Li X."/>
        </authorList>
    </citation>
    <scope>NUCLEOTIDE SEQUENCE [LARGE SCALE GENOMIC DNA]</scope>
    <source>
        <strain evidence="1 2">SWIR-1</strain>
    </source>
</reference>
<accession>A0ABY8E866</accession>
<protein>
    <submittedName>
        <fullName evidence="1">Uncharacterized protein</fullName>
    </submittedName>
</protein>
<sequence>MGEKEKKIKKIQVPNSLILDKRISHNAFALYVILKNFSFNDNVNIYPTKLLKAIEWKDMRTLKKYLEILNDLKYINMITSKIVKYECIKLTIRGVENDFTQVDINTMYKIIECTLRVPIKGNDNEIEVKNLKEMALRLFYYYEKNYNTLLGKAFPSYRKTSEELCIGKSYISALNDIFNKNDIVKVKKGNWVETEYEDGVILPRRMCNEYIPICSR</sequence>
<dbReference type="RefSeq" id="WP_277730960.1">
    <property type="nucleotide sequence ID" value="NZ_CP120733.1"/>
</dbReference>